<proteinExistence type="inferred from homology"/>
<evidence type="ECO:0000313" key="5">
    <source>
        <dbReference type="Proteomes" id="UP000838412"/>
    </source>
</evidence>
<dbReference type="PANTHER" id="PTHR28570">
    <property type="entry name" value="ASPARTYL AMINOPEPTIDASE"/>
    <property type="match status" value="1"/>
</dbReference>
<dbReference type="EMBL" id="OV696693">
    <property type="protein sequence ID" value="CAH1271563.1"/>
    <property type="molecule type" value="Genomic_DNA"/>
</dbReference>
<keyword evidence="3" id="KW-0645">Protease</keyword>
<organism evidence="4 5">
    <name type="scientific">Branchiostoma lanceolatum</name>
    <name type="common">Common lancelet</name>
    <name type="synonym">Amphioxus lanceolatum</name>
    <dbReference type="NCBI Taxonomy" id="7740"/>
    <lineage>
        <taxon>Eukaryota</taxon>
        <taxon>Metazoa</taxon>
        <taxon>Chordata</taxon>
        <taxon>Cephalochordata</taxon>
        <taxon>Leptocardii</taxon>
        <taxon>Amphioxiformes</taxon>
        <taxon>Branchiostomatidae</taxon>
        <taxon>Branchiostoma</taxon>
    </lineage>
</organism>
<comment type="catalytic activity">
    <reaction evidence="1">
        <text>Release of an N-terminal aspartate or glutamate from a peptide, with a preference for aspartate.</text>
        <dbReference type="EC" id="3.4.11.21"/>
    </reaction>
</comment>
<dbReference type="GO" id="GO:0008270">
    <property type="term" value="F:zinc ion binding"/>
    <property type="evidence" value="ECO:0007669"/>
    <property type="project" value="InterPro"/>
</dbReference>
<name>A0A8K0ABC1_BRALA</name>
<keyword evidence="3" id="KW-0482">Metalloprotease</keyword>
<keyword evidence="5" id="KW-1185">Reference proteome</keyword>
<comment type="similarity">
    <text evidence="3">Belongs to the peptidase M18 family.</text>
</comment>
<dbReference type="GO" id="GO:0003676">
    <property type="term" value="F:nucleic acid binding"/>
    <property type="evidence" value="ECO:0007669"/>
    <property type="project" value="InterPro"/>
</dbReference>
<dbReference type="PANTHER" id="PTHR28570:SF3">
    <property type="entry name" value="ASPARTYL AMINOPEPTIDASE"/>
    <property type="match status" value="1"/>
</dbReference>
<keyword evidence="3" id="KW-0479">Metal-binding</keyword>
<dbReference type="Proteomes" id="UP000838412">
    <property type="component" value="Chromosome 8"/>
</dbReference>
<accession>A0A8K0ABC1</accession>
<dbReference type="PRINTS" id="PR00932">
    <property type="entry name" value="AMINO1PTASE"/>
</dbReference>
<dbReference type="InterPro" id="IPR036397">
    <property type="entry name" value="RNaseH_sf"/>
</dbReference>
<dbReference type="SUPFAM" id="SSF101821">
    <property type="entry name" value="Aminopeptidase/glucanase lid domain"/>
    <property type="match status" value="1"/>
</dbReference>
<keyword evidence="3" id="KW-0862">Zinc</keyword>
<dbReference type="GO" id="GO:0004177">
    <property type="term" value="F:aminopeptidase activity"/>
    <property type="evidence" value="ECO:0007669"/>
    <property type="project" value="UniProtKB-KW"/>
</dbReference>
<keyword evidence="3" id="KW-0378">Hydrolase</keyword>
<sequence length="539" mass="59585">MAAPMAQATAAGTKEAILCAARKFVEFVNKCQSPFHVVEESRTILKAAGFSELREADQWDIKPNSKYFVTRNQSTVVAFAVGGKYKPGNGFTIVGAHTDSPCLKVKPQSNKVKSGYQCVGVECYGGGIWHTWFDRDLMVAGRVMVKNADKIEHRLVRINRPILRVPNIAIHLMRDHNDKFGPNKETNIVPVLATAVQAQLEGHTSPKEGEGPKCQADKHPPVLVRLLCEELGIQREDLLDFELCLADHQPAAIGGALEEFIFSPRLDNLVSSYCALQGLVESSGGNGSLTSDPNIRLIALYDNEEHAGVERMEWPSKSPDLDPIEHLWDQLRRAVRARVTERTTLADLGRLLLEEWDAIPQHRIARLVGSESAQGAASMLTEHILRRLSSGDRATCFEEAVPKSFLLSADQAHAVHPNYSEKHEDNHKPMLHKGIVIKFNANQRYATTAVSTSILREVGTLANVPLQDFVVRNDSPCGSTIGPILSAKLGMKTVDIGAPQLSMHSIREMGCTSSVHQSIALYRTYFQEYPSIYNRVNVD</sequence>
<gene>
    <name evidence="4" type="primary">DNPEP</name>
    <name evidence="4" type="ORF">BLAG_LOCUS23549</name>
</gene>
<evidence type="ECO:0000256" key="3">
    <source>
        <dbReference type="RuleBase" id="RU004386"/>
    </source>
</evidence>
<dbReference type="Gene3D" id="3.40.630.10">
    <property type="entry name" value="Zn peptidases"/>
    <property type="match status" value="2"/>
</dbReference>
<dbReference type="GO" id="GO:0008237">
    <property type="term" value="F:metallopeptidase activity"/>
    <property type="evidence" value="ECO:0007669"/>
    <property type="project" value="UniProtKB-KW"/>
</dbReference>
<dbReference type="InterPro" id="IPR001948">
    <property type="entry name" value="Peptidase_M18"/>
</dbReference>
<dbReference type="OrthoDB" id="9880441at2759"/>
<reference evidence="4" key="1">
    <citation type="submission" date="2022-01" db="EMBL/GenBank/DDBJ databases">
        <authorList>
            <person name="Braso-Vives M."/>
        </authorList>
    </citation>
    <scope>NUCLEOTIDE SEQUENCE</scope>
</reference>
<protein>
    <recommendedName>
        <fullName evidence="2">aspartyl aminopeptidase</fullName>
        <ecNumber evidence="2">3.4.11.21</ecNumber>
    </recommendedName>
</protein>
<dbReference type="GO" id="GO:0006508">
    <property type="term" value="P:proteolysis"/>
    <property type="evidence" value="ECO:0007669"/>
    <property type="project" value="UniProtKB-KW"/>
</dbReference>
<keyword evidence="3" id="KW-0031">Aminopeptidase</keyword>
<dbReference type="Pfam" id="PF02127">
    <property type="entry name" value="Peptidase_M18"/>
    <property type="match status" value="2"/>
</dbReference>
<evidence type="ECO:0000313" key="4">
    <source>
        <dbReference type="EMBL" id="CAH1271563.1"/>
    </source>
</evidence>
<evidence type="ECO:0000256" key="2">
    <source>
        <dbReference type="ARBA" id="ARBA00011965"/>
    </source>
</evidence>
<dbReference type="AlphaFoldDB" id="A0A8K0ABC1"/>
<dbReference type="Gene3D" id="3.30.420.10">
    <property type="entry name" value="Ribonuclease H-like superfamily/Ribonuclease H"/>
    <property type="match status" value="1"/>
</dbReference>
<evidence type="ECO:0000256" key="1">
    <source>
        <dbReference type="ARBA" id="ARBA00001335"/>
    </source>
</evidence>
<dbReference type="SUPFAM" id="SSF53187">
    <property type="entry name" value="Zn-dependent exopeptidases"/>
    <property type="match status" value="2"/>
</dbReference>
<dbReference type="CDD" id="cd05658">
    <property type="entry name" value="M18_DAP"/>
    <property type="match status" value="1"/>
</dbReference>
<dbReference type="EC" id="3.4.11.21" evidence="2"/>